<gene>
    <name evidence="2" type="ORF">AFR_11385</name>
</gene>
<keyword evidence="3" id="KW-1185">Reference proteome</keyword>
<protein>
    <submittedName>
        <fullName evidence="2">Uncharacterized protein</fullName>
    </submittedName>
</protein>
<reference evidence="2 3" key="1">
    <citation type="journal article" date="2014" name="J. Biotechnol.">
        <title>Complete genome sequence of the actinobacterium Actinoplanes friuliensis HAG 010964, producer of the lipopeptide antibiotic friulimycin.</title>
        <authorList>
            <person name="Ruckert C."/>
            <person name="Szczepanowski R."/>
            <person name="Albersmeier A."/>
            <person name="Goesmann A."/>
            <person name="Fischer N."/>
            <person name="Steinkamper A."/>
            <person name="Puhler A."/>
            <person name="Biener R."/>
            <person name="Schwartz D."/>
            <person name="Kalinowski J."/>
        </authorList>
    </citation>
    <scope>NUCLEOTIDE SEQUENCE [LARGE SCALE GENOMIC DNA]</scope>
    <source>
        <strain evidence="2 3">DSM 7358</strain>
    </source>
</reference>
<dbReference type="EMBL" id="CP006272">
    <property type="protein sequence ID" value="AGZ40566.1"/>
    <property type="molecule type" value="Genomic_DNA"/>
</dbReference>
<keyword evidence="1" id="KW-0472">Membrane</keyword>
<evidence type="ECO:0000313" key="2">
    <source>
        <dbReference type="EMBL" id="AGZ40566.1"/>
    </source>
</evidence>
<accession>U5VY59</accession>
<feature type="transmembrane region" description="Helical" evidence="1">
    <location>
        <begin position="393"/>
        <end position="418"/>
    </location>
</feature>
<dbReference type="eggNOG" id="ENOG502ZPP7">
    <property type="taxonomic scope" value="Bacteria"/>
</dbReference>
<proteinExistence type="predicted"/>
<sequence>MRERYAPGPLTGPDTARSDEQFSAIDLFAHLLVDGMHVTRVGEDVRVTGDMLVNDVTIEVSLEALQRLRQLPDEGKVVIPILRRKELMLESFEARDGADNRLAHLPQHLTDGLLAWAIKGLFQLAYAPDHELTTTQNSKLYRLIGLICRTDIIDPAEFEVAYTAIVGNTGGTGADDPQLLRSICGYFAGNTVSAVEVDVAEAEQIYVRFQDITTNNRLASSHDRHRTRLGIRPYRYRIPINLAYYAHIYDLSVTGHESHFVFKHYLVESAGQTVNEVLPSHLATEPGMGLRLDRNQGIPHTGLHIRGLNRAVARNLECVAEFEEIPPGALRRTLVISAVCSFVMLAFAFAMPNAVSDSKGTDLAALLLAVPGFAATLVGISTDRVQQSSLTTFIGLVVSASISFAASLLYVLQTLLWRESPQLRLSILGVVKLPSGDVVWMVFAALSICTTVYLTVEGTYRMHRYLAALRRRLTPSNAQA</sequence>
<keyword evidence="1" id="KW-1133">Transmembrane helix</keyword>
<dbReference type="KEGG" id="afs:AFR_11385"/>
<dbReference type="HOGENOM" id="CLU_568193_0_0_11"/>
<feature type="transmembrane region" description="Helical" evidence="1">
    <location>
        <begin position="363"/>
        <end position="381"/>
    </location>
</feature>
<evidence type="ECO:0000256" key="1">
    <source>
        <dbReference type="SAM" id="Phobius"/>
    </source>
</evidence>
<evidence type="ECO:0000313" key="3">
    <source>
        <dbReference type="Proteomes" id="UP000017746"/>
    </source>
</evidence>
<dbReference type="AlphaFoldDB" id="U5VY59"/>
<organism evidence="2 3">
    <name type="scientific">Actinoplanes friuliensis DSM 7358</name>
    <dbReference type="NCBI Taxonomy" id="1246995"/>
    <lineage>
        <taxon>Bacteria</taxon>
        <taxon>Bacillati</taxon>
        <taxon>Actinomycetota</taxon>
        <taxon>Actinomycetes</taxon>
        <taxon>Micromonosporales</taxon>
        <taxon>Micromonosporaceae</taxon>
        <taxon>Actinoplanes</taxon>
    </lineage>
</organism>
<feature type="transmembrane region" description="Helical" evidence="1">
    <location>
        <begin position="438"/>
        <end position="456"/>
    </location>
</feature>
<dbReference type="Proteomes" id="UP000017746">
    <property type="component" value="Chromosome"/>
</dbReference>
<keyword evidence="1" id="KW-0812">Transmembrane</keyword>
<feature type="transmembrane region" description="Helical" evidence="1">
    <location>
        <begin position="333"/>
        <end position="351"/>
    </location>
</feature>
<dbReference type="PATRIC" id="fig|1246995.3.peg.2321"/>
<name>U5VY59_9ACTN</name>